<comment type="caution">
    <text evidence="1">The sequence shown here is derived from an EMBL/GenBank/DDBJ whole genome shotgun (WGS) entry which is preliminary data.</text>
</comment>
<protein>
    <submittedName>
        <fullName evidence="1">Uncharacterized protein</fullName>
    </submittedName>
</protein>
<sequence>MNPAIRDAILAAVSDPSAVDTVSLNAALMAHATGLPVYWHNRSYSDAFATIFLDLVHAVGLDAAVAEMAARHPMHPDAAPARLLARLIPISESARAELSAARARLGIVTPADRSAA</sequence>
<gene>
    <name evidence="1" type="ORF">D9R14_07695</name>
</gene>
<name>A0A3L7AH77_9HYPH</name>
<dbReference type="OrthoDB" id="9854255at2"/>
<dbReference type="EMBL" id="RCTF01000005">
    <property type="protein sequence ID" value="RLP79537.1"/>
    <property type="molecule type" value="Genomic_DNA"/>
</dbReference>
<dbReference type="AlphaFoldDB" id="A0A3L7AH77"/>
<keyword evidence="2" id="KW-1185">Reference proteome</keyword>
<accession>A0A3L7AH77</accession>
<evidence type="ECO:0000313" key="2">
    <source>
        <dbReference type="Proteomes" id="UP000269692"/>
    </source>
</evidence>
<organism evidence="1 2">
    <name type="scientific">Xanthobacter tagetidis</name>
    <dbReference type="NCBI Taxonomy" id="60216"/>
    <lineage>
        <taxon>Bacteria</taxon>
        <taxon>Pseudomonadati</taxon>
        <taxon>Pseudomonadota</taxon>
        <taxon>Alphaproteobacteria</taxon>
        <taxon>Hyphomicrobiales</taxon>
        <taxon>Xanthobacteraceae</taxon>
        <taxon>Xanthobacter</taxon>
    </lineage>
</organism>
<reference evidence="1 2" key="1">
    <citation type="submission" date="2018-10" db="EMBL/GenBank/DDBJ databases">
        <title>Xanthobacter tagetidis genome sequencing and assembly.</title>
        <authorList>
            <person name="Maclea K.S."/>
            <person name="Goen A.E."/>
            <person name="Fatima S.A."/>
        </authorList>
    </citation>
    <scope>NUCLEOTIDE SEQUENCE [LARGE SCALE GENOMIC DNA]</scope>
    <source>
        <strain evidence="1 2">ATCC 700314</strain>
    </source>
</reference>
<proteinExistence type="predicted"/>
<dbReference type="Proteomes" id="UP000269692">
    <property type="component" value="Unassembled WGS sequence"/>
</dbReference>
<evidence type="ECO:0000313" key="1">
    <source>
        <dbReference type="EMBL" id="RLP79537.1"/>
    </source>
</evidence>
<dbReference type="RefSeq" id="WP_121622747.1">
    <property type="nucleotide sequence ID" value="NZ_JACIIW010000001.1"/>
</dbReference>